<keyword evidence="1 2" id="KW-0129">CBS domain</keyword>
<protein>
    <submittedName>
        <fullName evidence="5">CBS domain-containing protein</fullName>
    </submittedName>
</protein>
<dbReference type="CDD" id="cd04586">
    <property type="entry name" value="CBS_pair_BON_assoc"/>
    <property type="match status" value="1"/>
</dbReference>
<feature type="domain" description="CBS" evidence="4">
    <location>
        <begin position="1"/>
        <end position="61"/>
    </location>
</feature>
<dbReference type="PROSITE" id="PS51371">
    <property type="entry name" value="CBS"/>
    <property type="match status" value="2"/>
</dbReference>
<dbReference type="InterPro" id="IPR017080">
    <property type="entry name" value="UCP036990_CBS_BON"/>
</dbReference>
<dbReference type="Gene3D" id="3.30.1340.30">
    <property type="match status" value="1"/>
</dbReference>
<dbReference type="InterPro" id="IPR051257">
    <property type="entry name" value="Diverse_CBS-Domain"/>
</dbReference>
<keyword evidence="6" id="KW-1185">Reference proteome</keyword>
<reference evidence="5 6" key="1">
    <citation type="submission" date="2022-10" db="EMBL/GenBank/DDBJ databases">
        <title>The complete genomes of actinobacterial strains from the NBC collection.</title>
        <authorList>
            <person name="Joergensen T.S."/>
            <person name="Alvarez Arevalo M."/>
            <person name="Sterndorff E.B."/>
            <person name="Faurdal D."/>
            <person name="Vuksanovic O."/>
            <person name="Mourched A.-S."/>
            <person name="Charusanti P."/>
            <person name="Shaw S."/>
            <person name="Blin K."/>
            <person name="Weber T."/>
        </authorList>
    </citation>
    <scope>NUCLEOTIDE SEQUENCE [LARGE SCALE GENOMIC DNA]</scope>
    <source>
        <strain evidence="5 6">NBC_00185</strain>
    </source>
</reference>
<dbReference type="InterPro" id="IPR000644">
    <property type="entry name" value="CBS_dom"/>
</dbReference>
<dbReference type="PIRSF" id="PIRSF036990">
    <property type="entry name" value="UCP036990_CBS_BON"/>
    <property type="match status" value="1"/>
</dbReference>
<evidence type="ECO:0000313" key="6">
    <source>
        <dbReference type="Proteomes" id="UP001622496"/>
    </source>
</evidence>
<accession>A0ABZ1JZB8</accession>
<gene>
    <name evidence="5" type="ORF">OG560_00630</name>
</gene>
<sequence length="218" mass="23448">MTRDVATATPEASVKDVAWSLLYNKVSALPVVDPHHRPVGMVSETDLLRRLTGLPNSKADSSGQAESDTAISEVTTAGDLMTTPVWTVHPEYSLATAARMLSEHGIGRLPVIDASGTLVGVVSRSDLLRPLLRRDEAIQREVALAVLDRKLEDAAGNVSVTVQDGVATLRGSVQKKSTIDAVVTLCQYVEGIIEVKSRLGHMEDDLVKNSSPEQNEKK</sequence>
<dbReference type="SMART" id="SM00116">
    <property type="entry name" value="CBS"/>
    <property type="match status" value="2"/>
</dbReference>
<name>A0ABZ1JZB8_9ACTN</name>
<dbReference type="Pfam" id="PF04972">
    <property type="entry name" value="BON"/>
    <property type="match status" value="1"/>
</dbReference>
<dbReference type="Pfam" id="PF00571">
    <property type="entry name" value="CBS"/>
    <property type="match status" value="2"/>
</dbReference>
<dbReference type="PANTHER" id="PTHR43080:SF29">
    <property type="entry name" value="OS02G0818000 PROTEIN"/>
    <property type="match status" value="1"/>
</dbReference>
<dbReference type="RefSeq" id="WP_334546359.1">
    <property type="nucleotide sequence ID" value="NZ_CP108135.1"/>
</dbReference>
<dbReference type="InterPro" id="IPR046342">
    <property type="entry name" value="CBS_dom_sf"/>
</dbReference>
<feature type="domain" description="CBS" evidence="4">
    <location>
        <begin position="81"/>
        <end position="138"/>
    </location>
</feature>
<organism evidence="5 6">
    <name type="scientific">[Kitasatospora] papulosa</name>
    <dbReference type="NCBI Taxonomy" id="1464011"/>
    <lineage>
        <taxon>Bacteria</taxon>
        <taxon>Bacillati</taxon>
        <taxon>Actinomycetota</taxon>
        <taxon>Actinomycetes</taxon>
        <taxon>Kitasatosporales</taxon>
        <taxon>Streptomycetaceae</taxon>
        <taxon>Streptomyces</taxon>
    </lineage>
</organism>
<proteinExistence type="predicted"/>
<evidence type="ECO:0000259" key="4">
    <source>
        <dbReference type="PROSITE" id="PS51371"/>
    </source>
</evidence>
<dbReference type="EMBL" id="CP108135">
    <property type="protein sequence ID" value="WTP64006.1"/>
    <property type="molecule type" value="Genomic_DNA"/>
</dbReference>
<evidence type="ECO:0000313" key="5">
    <source>
        <dbReference type="EMBL" id="WTP64006.1"/>
    </source>
</evidence>
<dbReference type="InterPro" id="IPR007055">
    <property type="entry name" value="BON_dom"/>
</dbReference>
<dbReference type="Gene3D" id="3.10.580.10">
    <property type="entry name" value="CBS-domain"/>
    <property type="match status" value="1"/>
</dbReference>
<dbReference type="Proteomes" id="UP001622496">
    <property type="component" value="Chromosome"/>
</dbReference>
<feature type="domain" description="BON" evidence="3">
    <location>
        <begin position="134"/>
        <end position="203"/>
    </location>
</feature>
<evidence type="ECO:0000256" key="2">
    <source>
        <dbReference type="PROSITE-ProRule" id="PRU00703"/>
    </source>
</evidence>
<evidence type="ECO:0000259" key="3">
    <source>
        <dbReference type="PROSITE" id="PS50914"/>
    </source>
</evidence>
<dbReference type="PANTHER" id="PTHR43080">
    <property type="entry name" value="CBS DOMAIN-CONTAINING PROTEIN CBSX3, MITOCHONDRIAL"/>
    <property type="match status" value="1"/>
</dbReference>
<dbReference type="PROSITE" id="PS50914">
    <property type="entry name" value="BON"/>
    <property type="match status" value="1"/>
</dbReference>
<dbReference type="SUPFAM" id="SSF54631">
    <property type="entry name" value="CBS-domain pair"/>
    <property type="match status" value="1"/>
</dbReference>
<evidence type="ECO:0000256" key="1">
    <source>
        <dbReference type="ARBA" id="ARBA00023122"/>
    </source>
</evidence>